<proteinExistence type="inferred from homology"/>
<dbReference type="PANTHER" id="PTHR48059">
    <property type="entry name" value="POLYGALACTURONASE INHIBITOR 1"/>
    <property type="match status" value="1"/>
</dbReference>
<organism evidence="7 8">
    <name type="scientific">Nepenthes gracilis</name>
    <name type="common">Slender pitcher plant</name>
    <dbReference type="NCBI Taxonomy" id="150966"/>
    <lineage>
        <taxon>Eukaryota</taxon>
        <taxon>Viridiplantae</taxon>
        <taxon>Streptophyta</taxon>
        <taxon>Embryophyta</taxon>
        <taxon>Tracheophyta</taxon>
        <taxon>Spermatophyta</taxon>
        <taxon>Magnoliopsida</taxon>
        <taxon>eudicotyledons</taxon>
        <taxon>Gunneridae</taxon>
        <taxon>Pentapetalae</taxon>
        <taxon>Caryophyllales</taxon>
        <taxon>Nepenthaceae</taxon>
        <taxon>Nepenthes</taxon>
    </lineage>
</organism>
<evidence type="ECO:0000256" key="5">
    <source>
        <dbReference type="SAM" id="SignalP"/>
    </source>
</evidence>
<dbReference type="InterPro" id="IPR001611">
    <property type="entry name" value="Leu-rich_rpt"/>
</dbReference>
<evidence type="ECO:0000256" key="1">
    <source>
        <dbReference type="ARBA" id="ARBA00004196"/>
    </source>
</evidence>
<dbReference type="Pfam" id="PF08263">
    <property type="entry name" value="LRRNT_2"/>
    <property type="match status" value="1"/>
</dbReference>
<dbReference type="SUPFAM" id="SSF52058">
    <property type="entry name" value="L domain-like"/>
    <property type="match status" value="1"/>
</dbReference>
<accession>A0AAD3SBJ0</accession>
<keyword evidence="3" id="KW-0677">Repeat</keyword>
<keyword evidence="2" id="KW-0433">Leucine-rich repeat</keyword>
<keyword evidence="8" id="KW-1185">Reference proteome</keyword>
<feature type="signal peptide" evidence="5">
    <location>
        <begin position="1"/>
        <end position="27"/>
    </location>
</feature>
<evidence type="ECO:0000256" key="2">
    <source>
        <dbReference type="ARBA" id="ARBA00022614"/>
    </source>
</evidence>
<dbReference type="InterPro" id="IPR051848">
    <property type="entry name" value="PGIP"/>
</dbReference>
<dbReference type="Pfam" id="PF13855">
    <property type="entry name" value="LRR_8"/>
    <property type="match status" value="1"/>
</dbReference>
<comment type="subcellular location">
    <subcellularLocation>
        <location evidence="1">Cell envelope</location>
    </subcellularLocation>
</comment>
<comment type="similarity">
    <text evidence="4">Belongs to the polygalacturonase-inhibiting protein family.</text>
</comment>
<keyword evidence="5" id="KW-0732">Signal</keyword>
<protein>
    <recommendedName>
        <fullName evidence="6">Leucine-rich repeat-containing N-terminal plant-type domain-containing protein</fullName>
    </recommendedName>
</protein>
<feature type="chain" id="PRO_5041981014" description="Leucine-rich repeat-containing N-terminal plant-type domain-containing protein" evidence="5">
    <location>
        <begin position="28"/>
        <end position="334"/>
    </location>
</feature>
<dbReference type="InterPro" id="IPR013210">
    <property type="entry name" value="LRR_N_plant-typ"/>
</dbReference>
<comment type="caution">
    <text evidence="7">The sequence shown here is derived from an EMBL/GenBank/DDBJ whole genome shotgun (WGS) entry which is preliminary data.</text>
</comment>
<dbReference type="InterPro" id="IPR032675">
    <property type="entry name" value="LRR_dom_sf"/>
</dbReference>
<evidence type="ECO:0000256" key="4">
    <source>
        <dbReference type="ARBA" id="ARBA00038043"/>
    </source>
</evidence>
<dbReference type="Gene3D" id="3.80.10.10">
    <property type="entry name" value="Ribonuclease Inhibitor"/>
    <property type="match status" value="1"/>
</dbReference>
<dbReference type="EMBL" id="BSYO01000008">
    <property type="protein sequence ID" value="GMH08193.1"/>
    <property type="molecule type" value="Genomic_DNA"/>
</dbReference>
<feature type="domain" description="Leucine-rich repeat-containing N-terminal plant-type" evidence="6">
    <location>
        <begin position="31"/>
        <end position="69"/>
    </location>
</feature>
<gene>
    <name evidence="7" type="ORF">Nepgr_010033</name>
</gene>
<name>A0AAD3SBJ0_NEPGR</name>
<evidence type="ECO:0000313" key="8">
    <source>
        <dbReference type="Proteomes" id="UP001279734"/>
    </source>
</evidence>
<evidence type="ECO:0000259" key="6">
    <source>
        <dbReference type="Pfam" id="PF08263"/>
    </source>
</evidence>
<sequence length="334" mass="37050">MEVSPGLSLLCVALLLFVSTLPPISLSACSSHDKEVLLRIKEDLGNPYVLASWLKDTDCCTDWYAVGCNSTNDRINLISIQYSNLSGEIPAAVGDLPYLQTIFFHKLPNLVGTIPETITALKFLQQLRITWTNITGTVPDFLSKIKSLNNINLSFNNLTGSIPSSLSELPDIRTIDLSRNKLTGSIPETFGSFEIQDFYIIWSHNQLSGPIPGSLGAQNFTKLDFSRNDLTGDASFLFGKNKGLQYIDLSRNNFSFDFSDVEFPSELYNLDLNHNKIYGTLPAGLTELSNLQNFNVSYNRLCGQIPTGGKLQSFDQYSYFHNKCLCGDPLPACQ</sequence>
<dbReference type="Proteomes" id="UP001279734">
    <property type="component" value="Unassembled WGS sequence"/>
</dbReference>
<evidence type="ECO:0000313" key="7">
    <source>
        <dbReference type="EMBL" id="GMH08193.1"/>
    </source>
</evidence>
<evidence type="ECO:0000256" key="3">
    <source>
        <dbReference type="ARBA" id="ARBA00022737"/>
    </source>
</evidence>
<dbReference type="PANTHER" id="PTHR48059:SF4">
    <property type="entry name" value="POLYGALACTURONASE INHIBITOR 1-RELATED"/>
    <property type="match status" value="1"/>
</dbReference>
<dbReference type="FunFam" id="3.80.10.10:FF:000348">
    <property type="entry name" value="Polygalacturonase inhibitor 1"/>
    <property type="match status" value="1"/>
</dbReference>
<reference evidence="7" key="1">
    <citation type="submission" date="2023-05" db="EMBL/GenBank/DDBJ databases">
        <title>Nepenthes gracilis genome sequencing.</title>
        <authorList>
            <person name="Fukushima K."/>
        </authorList>
    </citation>
    <scope>NUCLEOTIDE SEQUENCE</scope>
    <source>
        <strain evidence="7">SING2019-196</strain>
    </source>
</reference>
<dbReference type="AlphaFoldDB" id="A0AAD3SBJ0"/>